<reference evidence="1 2" key="1">
    <citation type="submission" date="2020-08" db="EMBL/GenBank/DDBJ databases">
        <authorList>
            <person name="Mo P."/>
        </authorList>
    </citation>
    <scope>NUCLEOTIDE SEQUENCE [LARGE SCALE GENOMIC DNA]</scope>
    <source>
        <strain evidence="1 2">CGMCC 4.1532</strain>
    </source>
</reference>
<dbReference type="EMBL" id="CP060131">
    <property type="protein sequence ID" value="QNG54078.1"/>
    <property type="molecule type" value="Genomic_DNA"/>
</dbReference>
<evidence type="ECO:0008006" key="3">
    <source>
        <dbReference type="Google" id="ProtNLM"/>
    </source>
</evidence>
<dbReference type="PROSITE" id="PS51257">
    <property type="entry name" value="PROKAR_LIPOPROTEIN"/>
    <property type="match status" value="1"/>
</dbReference>
<proteinExistence type="predicted"/>
<evidence type="ECO:0000313" key="1">
    <source>
        <dbReference type="EMBL" id="QNG54078.1"/>
    </source>
</evidence>
<keyword evidence="2" id="KW-1185">Reference proteome</keyword>
<organism evidence="1 2">
    <name type="scientific">Pseudonocardia petroleophila</name>
    <dbReference type="NCBI Taxonomy" id="37331"/>
    <lineage>
        <taxon>Bacteria</taxon>
        <taxon>Bacillati</taxon>
        <taxon>Actinomycetota</taxon>
        <taxon>Actinomycetes</taxon>
        <taxon>Pseudonocardiales</taxon>
        <taxon>Pseudonocardiaceae</taxon>
        <taxon>Pseudonocardia</taxon>
    </lineage>
</organism>
<dbReference type="AlphaFoldDB" id="A0A7G7MMR7"/>
<sequence>MRFRTGQRSVAALIVAVVGALLTVSCGSPEYAYIANSDDRTYVRLPVAWQAVDETELATSLGLDPSLTAADQGVWLEGYDADLLPSTAHLLGPHAPAPTGLLLVQDVPQPMRGTYSLDRLRDLFQPTSPSGRQQLAANPGAALSDFALLADEVLTPGDGIRGVHVVYRYRVAGGPVQVFDKTAYVNDDASKLYVFVARCSSECYAQRQQEIQRAVSSFTVLEDRP</sequence>
<dbReference type="RefSeq" id="WP_185720902.1">
    <property type="nucleotide sequence ID" value="NZ_BAAAWI010000001.1"/>
</dbReference>
<evidence type="ECO:0000313" key="2">
    <source>
        <dbReference type="Proteomes" id="UP000515728"/>
    </source>
</evidence>
<accession>A0A7G7MMR7</accession>
<dbReference type="KEGG" id="ppel:H6H00_09335"/>
<gene>
    <name evidence="1" type="ORF">H6H00_09335</name>
</gene>
<name>A0A7G7MMR7_9PSEU</name>
<protein>
    <recommendedName>
        <fullName evidence="3">Lipoprotein LpqN</fullName>
    </recommendedName>
</protein>
<dbReference type="Proteomes" id="UP000515728">
    <property type="component" value="Chromosome"/>
</dbReference>